<dbReference type="SUPFAM" id="SSF52540">
    <property type="entry name" value="P-loop containing nucleoside triphosphate hydrolases"/>
    <property type="match status" value="1"/>
</dbReference>
<dbReference type="InterPro" id="IPR025669">
    <property type="entry name" value="AAA_dom"/>
</dbReference>
<dbReference type="InterPro" id="IPR027417">
    <property type="entry name" value="P-loop_NTPase"/>
</dbReference>
<dbReference type="STRING" id="29367.CLPUN_17050"/>
<gene>
    <name evidence="2" type="primary">soj_3</name>
    <name evidence="2" type="ORF">CLPUN_17050</name>
</gene>
<proteinExistence type="predicted"/>
<dbReference type="AlphaFoldDB" id="A0A1S8TNH8"/>
<dbReference type="Proteomes" id="UP000190890">
    <property type="component" value="Unassembled WGS sequence"/>
</dbReference>
<evidence type="ECO:0000313" key="2">
    <source>
        <dbReference type="EMBL" id="OOM79189.1"/>
    </source>
</evidence>
<dbReference type="Gene3D" id="3.40.50.300">
    <property type="entry name" value="P-loop containing nucleotide triphosphate hydrolases"/>
    <property type="match status" value="1"/>
</dbReference>
<dbReference type="Pfam" id="PF13614">
    <property type="entry name" value="AAA_31"/>
    <property type="match status" value="1"/>
</dbReference>
<organism evidence="2 3">
    <name type="scientific">Clostridium puniceum</name>
    <dbReference type="NCBI Taxonomy" id="29367"/>
    <lineage>
        <taxon>Bacteria</taxon>
        <taxon>Bacillati</taxon>
        <taxon>Bacillota</taxon>
        <taxon>Clostridia</taxon>
        <taxon>Eubacteriales</taxon>
        <taxon>Clostridiaceae</taxon>
        <taxon>Clostridium</taxon>
    </lineage>
</organism>
<dbReference type="GO" id="GO:0016787">
    <property type="term" value="F:hydrolase activity"/>
    <property type="evidence" value="ECO:0007669"/>
    <property type="project" value="UniProtKB-KW"/>
</dbReference>
<keyword evidence="2" id="KW-0378">Hydrolase</keyword>
<sequence>MSMKIISIINLKGGVGKTMSSINIAHILATVHNKKVLLIDNDGQSNTTKFFKLYDDEEPSISDIMNESIDIEDVIFHTQYDNLDLIPSNMTSIKDNNISKGMILRRALEEIQDQYDYCIIDNPPGINVGVVNALIASDDVLIPIKIDKFAFDGMEELIKQINNVKKNNTNLNLRGCFITQFSRNKVNRQGEEILKNNTSYPMFKTHIRKTVKIDESSFESKPILECSKYCVAAKDYLNLVDEYLNSQEV</sequence>
<dbReference type="PANTHER" id="PTHR13696">
    <property type="entry name" value="P-LOOP CONTAINING NUCLEOSIDE TRIPHOSPHATE HYDROLASE"/>
    <property type="match status" value="1"/>
</dbReference>
<protein>
    <submittedName>
        <fullName evidence="2">Sporulation initiation inhibitor protein Soj</fullName>
        <ecNumber evidence="2">3.6.-.-</ecNumber>
    </submittedName>
</protein>
<dbReference type="EC" id="3.6.-.-" evidence="2"/>
<dbReference type="InterPro" id="IPR050678">
    <property type="entry name" value="DNA_Partitioning_ATPase"/>
</dbReference>
<dbReference type="CDD" id="cd02042">
    <property type="entry name" value="ParAB_family"/>
    <property type="match status" value="1"/>
</dbReference>
<reference evidence="2 3" key="1">
    <citation type="submission" date="2016-05" db="EMBL/GenBank/DDBJ databases">
        <title>Microbial solvent formation.</title>
        <authorList>
            <person name="Poehlein A."/>
            <person name="Montoya Solano J.D."/>
            <person name="Flitsch S."/>
            <person name="Krabben P."/>
            <person name="Duerre P."/>
            <person name="Daniel R."/>
        </authorList>
    </citation>
    <scope>NUCLEOTIDE SEQUENCE [LARGE SCALE GENOMIC DNA]</scope>
    <source>
        <strain evidence="2 3">DSM 2619</strain>
    </source>
</reference>
<comment type="caution">
    <text evidence="2">The sequence shown here is derived from an EMBL/GenBank/DDBJ whole genome shotgun (WGS) entry which is preliminary data.</text>
</comment>
<keyword evidence="3" id="KW-1185">Reference proteome</keyword>
<dbReference type="EMBL" id="LZZM01000107">
    <property type="protein sequence ID" value="OOM79189.1"/>
    <property type="molecule type" value="Genomic_DNA"/>
</dbReference>
<name>A0A1S8TNH8_9CLOT</name>
<feature type="domain" description="AAA" evidence="1">
    <location>
        <begin position="3"/>
        <end position="171"/>
    </location>
</feature>
<accession>A0A1S8TNH8</accession>
<evidence type="ECO:0000259" key="1">
    <source>
        <dbReference type="Pfam" id="PF13614"/>
    </source>
</evidence>
<dbReference type="PANTHER" id="PTHR13696:SF52">
    <property type="entry name" value="PARA FAMILY PROTEIN CT_582"/>
    <property type="match status" value="1"/>
</dbReference>
<evidence type="ECO:0000313" key="3">
    <source>
        <dbReference type="Proteomes" id="UP000190890"/>
    </source>
</evidence>
<dbReference type="RefSeq" id="WP_242954081.1">
    <property type="nucleotide sequence ID" value="NZ_LZZM01000107.1"/>
</dbReference>